<proteinExistence type="predicted"/>
<sequence length="267" mass="30678">MFGILPIKGSDDWMISIVLVGGTNDDNSVKILHIHDLKDFPEDSDIVGLGIGANGWHRDWDRISAKFAKEELMPFIIRKLKKGARIQFHGLSDRHKDSNAEWHHTEEVTKIAEIVFGALNASTCKFLFMEIAYYGPFCEEFVATQIEAGFLDSLDLYGWWPNGAVPLIKAYLERYEEPRITLTKENKIPISLELFDSLFAKFLEAKLCLLDLQVADKGEQSNMLTWKSPLDCRDFFRVEFLAEDEVRVSTKNLGLCMCPKKHKLYRR</sequence>
<accession>A0AA39IH30</accession>
<gene>
    <name evidence="1" type="ORF">QR680_008556</name>
</gene>
<protein>
    <submittedName>
        <fullName evidence="1">Uncharacterized protein</fullName>
    </submittedName>
</protein>
<dbReference type="Proteomes" id="UP001175271">
    <property type="component" value="Unassembled WGS sequence"/>
</dbReference>
<evidence type="ECO:0000313" key="1">
    <source>
        <dbReference type="EMBL" id="KAK0424223.1"/>
    </source>
</evidence>
<dbReference type="AlphaFoldDB" id="A0AA39IH30"/>
<comment type="caution">
    <text evidence="1">The sequence shown here is derived from an EMBL/GenBank/DDBJ whole genome shotgun (WGS) entry which is preliminary data.</text>
</comment>
<keyword evidence="2" id="KW-1185">Reference proteome</keyword>
<reference evidence="1" key="1">
    <citation type="submission" date="2023-06" db="EMBL/GenBank/DDBJ databases">
        <title>Genomic analysis of the entomopathogenic nematode Steinernema hermaphroditum.</title>
        <authorList>
            <person name="Schwarz E.M."/>
            <person name="Heppert J.K."/>
            <person name="Baniya A."/>
            <person name="Schwartz H.T."/>
            <person name="Tan C.-H."/>
            <person name="Antoshechkin I."/>
            <person name="Sternberg P.W."/>
            <person name="Goodrich-Blair H."/>
            <person name="Dillman A.R."/>
        </authorList>
    </citation>
    <scope>NUCLEOTIDE SEQUENCE</scope>
    <source>
        <strain evidence="1">PS9179</strain>
        <tissue evidence="1">Whole animal</tissue>
    </source>
</reference>
<organism evidence="1 2">
    <name type="scientific">Steinernema hermaphroditum</name>
    <dbReference type="NCBI Taxonomy" id="289476"/>
    <lineage>
        <taxon>Eukaryota</taxon>
        <taxon>Metazoa</taxon>
        <taxon>Ecdysozoa</taxon>
        <taxon>Nematoda</taxon>
        <taxon>Chromadorea</taxon>
        <taxon>Rhabditida</taxon>
        <taxon>Tylenchina</taxon>
        <taxon>Panagrolaimomorpha</taxon>
        <taxon>Strongyloidoidea</taxon>
        <taxon>Steinernematidae</taxon>
        <taxon>Steinernema</taxon>
    </lineage>
</organism>
<evidence type="ECO:0000313" key="2">
    <source>
        <dbReference type="Proteomes" id="UP001175271"/>
    </source>
</evidence>
<name>A0AA39IH30_9BILA</name>
<dbReference type="EMBL" id="JAUCMV010000001">
    <property type="protein sequence ID" value="KAK0424223.1"/>
    <property type="molecule type" value="Genomic_DNA"/>
</dbReference>